<feature type="region of interest" description="Disordered" evidence="1">
    <location>
        <begin position="149"/>
        <end position="176"/>
    </location>
</feature>
<evidence type="ECO:0000313" key="4">
    <source>
        <dbReference type="Proteomes" id="UP000014680"/>
    </source>
</evidence>
<organism evidence="3 4">
    <name type="scientific">Entamoeba invadens IP1</name>
    <dbReference type="NCBI Taxonomy" id="370355"/>
    <lineage>
        <taxon>Eukaryota</taxon>
        <taxon>Amoebozoa</taxon>
        <taxon>Evosea</taxon>
        <taxon>Archamoebae</taxon>
        <taxon>Mastigamoebida</taxon>
        <taxon>Entamoebidae</taxon>
        <taxon>Entamoeba</taxon>
    </lineage>
</organism>
<dbReference type="GeneID" id="14893959"/>
<keyword evidence="4" id="KW-1185">Reference proteome</keyword>
<keyword evidence="2" id="KW-0732">Signal</keyword>
<dbReference type="AlphaFoldDB" id="A0A0A1UEE4"/>
<protein>
    <submittedName>
        <fullName evidence="3">Uncharacterized protein</fullName>
    </submittedName>
</protein>
<accession>A0A0A1UEE4</accession>
<dbReference type="OrthoDB" id="10421576at2759"/>
<dbReference type="RefSeq" id="XP_004261732.1">
    <property type="nucleotide sequence ID" value="XM_004261684.1"/>
</dbReference>
<feature type="signal peptide" evidence="2">
    <location>
        <begin position="1"/>
        <end position="20"/>
    </location>
</feature>
<dbReference type="VEuPathDB" id="AmoebaDB:EIN_251050"/>
<feature type="compositionally biased region" description="Basic and acidic residues" evidence="1">
    <location>
        <begin position="150"/>
        <end position="163"/>
    </location>
</feature>
<evidence type="ECO:0000256" key="2">
    <source>
        <dbReference type="SAM" id="SignalP"/>
    </source>
</evidence>
<reference evidence="3 4" key="1">
    <citation type="submission" date="2012-10" db="EMBL/GenBank/DDBJ databases">
        <authorList>
            <person name="Zafar N."/>
            <person name="Inman J."/>
            <person name="Hall N."/>
            <person name="Lorenzi H."/>
            <person name="Caler E."/>
        </authorList>
    </citation>
    <scope>NUCLEOTIDE SEQUENCE [LARGE SCALE GENOMIC DNA]</scope>
    <source>
        <strain evidence="3 4">IP1</strain>
    </source>
</reference>
<sequence length="176" mass="20541">MILVLFLSVLVVGQFPECRGTVCKKLFEEVKAKIAEYNQQYTALEEEGRAYMVQYDNEKSDLQLVRDAQARQKIREMTQQLMSKYKELPAKKNQILKEVVRALRPLTPALQGQLLRNTGLFYKFAPEYNSDVARYIKIFNNLQQINPQQAKEEQLEQQKEEQMAKQALHGKQNEEA</sequence>
<name>A0A0A1UEE4_ENTIV</name>
<evidence type="ECO:0000256" key="1">
    <source>
        <dbReference type="SAM" id="MobiDB-lite"/>
    </source>
</evidence>
<dbReference type="Proteomes" id="UP000014680">
    <property type="component" value="Unassembled WGS sequence"/>
</dbReference>
<gene>
    <name evidence="3" type="ORF">EIN_251050</name>
</gene>
<proteinExistence type="predicted"/>
<evidence type="ECO:0000313" key="3">
    <source>
        <dbReference type="EMBL" id="ELP94961.1"/>
    </source>
</evidence>
<dbReference type="OMA" id="KFAPEYN"/>
<feature type="chain" id="PRO_5001980841" evidence="2">
    <location>
        <begin position="21"/>
        <end position="176"/>
    </location>
</feature>
<dbReference type="EMBL" id="KB206169">
    <property type="protein sequence ID" value="ELP94961.1"/>
    <property type="molecule type" value="Genomic_DNA"/>
</dbReference>
<dbReference type="KEGG" id="eiv:EIN_251050"/>